<dbReference type="GO" id="GO:0003677">
    <property type="term" value="F:DNA binding"/>
    <property type="evidence" value="ECO:0007669"/>
    <property type="project" value="InterPro"/>
</dbReference>
<dbReference type="PROSITE" id="PS51071">
    <property type="entry name" value="HTH_RPIR"/>
    <property type="match status" value="1"/>
</dbReference>
<dbReference type="Proteomes" id="UP000199682">
    <property type="component" value="Unassembled WGS sequence"/>
</dbReference>
<dbReference type="EMBL" id="FNET01000004">
    <property type="protein sequence ID" value="SDK17579.1"/>
    <property type="molecule type" value="Genomic_DNA"/>
</dbReference>
<proteinExistence type="predicted"/>
<evidence type="ECO:0000313" key="2">
    <source>
        <dbReference type="EMBL" id="SDK17579.1"/>
    </source>
</evidence>
<dbReference type="SUPFAM" id="SSF53697">
    <property type="entry name" value="SIS domain"/>
    <property type="match status" value="1"/>
</dbReference>
<dbReference type="InterPro" id="IPR036388">
    <property type="entry name" value="WH-like_DNA-bd_sf"/>
</dbReference>
<accession>A0A1G8ZR50</accession>
<dbReference type="GO" id="GO:0097367">
    <property type="term" value="F:carbohydrate derivative binding"/>
    <property type="evidence" value="ECO:0007669"/>
    <property type="project" value="InterPro"/>
</dbReference>
<evidence type="ECO:0000259" key="1">
    <source>
        <dbReference type="PROSITE" id="PS51071"/>
    </source>
</evidence>
<dbReference type="PANTHER" id="PTHR30514">
    <property type="entry name" value="GLUCOKINASE"/>
    <property type="match status" value="1"/>
</dbReference>
<dbReference type="Pfam" id="PF01418">
    <property type="entry name" value="HTH_6"/>
    <property type="match status" value="1"/>
</dbReference>
<protein>
    <submittedName>
        <fullName evidence="2">Transcriptional regulator, RpiR family</fullName>
    </submittedName>
</protein>
<reference evidence="3" key="1">
    <citation type="submission" date="2016-10" db="EMBL/GenBank/DDBJ databases">
        <authorList>
            <person name="Varghese N."/>
            <person name="Submissions S."/>
        </authorList>
    </citation>
    <scope>NUCLEOTIDE SEQUENCE [LARGE SCALE GENOMIC DNA]</scope>
    <source>
        <strain evidence="3">DSM 44796</strain>
    </source>
</reference>
<sequence length="300" mass="32406">MSSSEDGGITRLRTAVRTRWEELSSSERMVAQYLVSAPPEQVMFASAQELGAASRASSATVVRALRRLGYAGLPALKRDLAAEFTSSIAPEVRLRQRIAHVGRDLTTIWTDVFDEAQERIDQCRRLTTTEDFQRAITVLAQAGEVLSYGVAACELAARQLTLALGRMGRRARFTGETGFALADPLLGLAQGDAVVIFQPGRMLHELNVVVERARSVGAGVVLVTDELAGAFAGRVDAVLIAPHTPTGMTNESLTPLVVADALMVALSALDETSAVEASHQLNVLRERLVPRNHSPRQTEH</sequence>
<dbReference type="Gene3D" id="3.40.50.10490">
    <property type="entry name" value="Glucose-6-phosphate isomerase like protein, domain 1"/>
    <property type="match status" value="1"/>
</dbReference>
<dbReference type="GO" id="GO:1901135">
    <property type="term" value="P:carbohydrate derivative metabolic process"/>
    <property type="evidence" value="ECO:0007669"/>
    <property type="project" value="InterPro"/>
</dbReference>
<organism evidence="2 3">
    <name type="scientific">Lentzea albidocapillata subsp. violacea</name>
    <dbReference type="NCBI Taxonomy" id="128104"/>
    <lineage>
        <taxon>Bacteria</taxon>
        <taxon>Bacillati</taxon>
        <taxon>Actinomycetota</taxon>
        <taxon>Actinomycetes</taxon>
        <taxon>Pseudonocardiales</taxon>
        <taxon>Pseudonocardiaceae</taxon>
        <taxon>Lentzea</taxon>
    </lineage>
</organism>
<dbReference type="InterPro" id="IPR046348">
    <property type="entry name" value="SIS_dom_sf"/>
</dbReference>
<dbReference type="Pfam" id="PF01380">
    <property type="entry name" value="SIS"/>
    <property type="match status" value="1"/>
</dbReference>
<name>A0A1G8ZR50_9PSEU</name>
<dbReference type="InterPro" id="IPR009057">
    <property type="entry name" value="Homeodomain-like_sf"/>
</dbReference>
<evidence type="ECO:0000313" key="3">
    <source>
        <dbReference type="Proteomes" id="UP000199682"/>
    </source>
</evidence>
<dbReference type="SUPFAM" id="SSF46689">
    <property type="entry name" value="Homeodomain-like"/>
    <property type="match status" value="1"/>
</dbReference>
<dbReference type="AlphaFoldDB" id="A0A1G8ZR50"/>
<dbReference type="Gene3D" id="1.10.10.10">
    <property type="entry name" value="Winged helix-like DNA-binding domain superfamily/Winged helix DNA-binding domain"/>
    <property type="match status" value="1"/>
</dbReference>
<dbReference type="InterPro" id="IPR001347">
    <property type="entry name" value="SIS_dom"/>
</dbReference>
<dbReference type="RefSeq" id="WP_090005996.1">
    <property type="nucleotide sequence ID" value="NZ_FNET01000004.1"/>
</dbReference>
<dbReference type="InterPro" id="IPR000281">
    <property type="entry name" value="HTH_RpiR"/>
</dbReference>
<feature type="domain" description="HTH rpiR-type" evidence="1">
    <location>
        <begin position="10"/>
        <end position="87"/>
    </location>
</feature>
<dbReference type="InterPro" id="IPR047640">
    <property type="entry name" value="RpiR-like"/>
</dbReference>
<dbReference type="GO" id="GO:0003700">
    <property type="term" value="F:DNA-binding transcription factor activity"/>
    <property type="evidence" value="ECO:0007669"/>
    <property type="project" value="InterPro"/>
</dbReference>
<gene>
    <name evidence="2" type="ORF">SAMN04488074_104445</name>
</gene>